<keyword evidence="3" id="KW-1185">Reference proteome</keyword>
<dbReference type="InterPro" id="IPR007138">
    <property type="entry name" value="ABM_dom"/>
</dbReference>
<dbReference type="Proteomes" id="UP000185161">
    <property type="component" value="Plasmid tig00000001"/>
</dbReference>
<dbReference type="Pfam" id="PF03992">
    <property type="entry name" value="ABM"/>
    <property type="match status" value="1"/>
</dbReference>
<accession>A0A1L6JHH7</accession>
<evidence type="ECO:0000313" key="3">
    <source>
        <dbReference type="Proteomes" id="UP000185161"/>
    </source>
</evidence>
<name>A0A1L6JHH7_9SPHN</name>
<evidence type="ECO:0000313" key="2">
    <source>
        <dbReference type="EMBL" id="APR55364.1"/>
    </source>
</evidence>
<dbReference type="InterPro" id="IPR011008">
    <property type="entry name" value="Dimeric_a/b-barrel"/>
</dbReference>
<protein>
    <submittedName>
        <fullName evidence="2">Antibiotic biosynthesis monooxygenase</fullName>
    </submittedName>
</protein>
<dbReference type="AlphaFoldDB" id="A0A1L6JHH7"/>
<dbReference type="PROSITE" id="PS51725">
    <property type="entry name" value="ABM"/>
    <property type="match status" value="1"/>
</dbReference>
<keyword evidence="2" id="KW-0560">Oxidoreductase</keyword>
<reference evidence="3" key="1">
    <citation type="submission" date="2016-12" db="EMBL/GenBank/DDBJ databases">
        <title>Whole genome sequencing of Sphingomonas sp. ABOJV.</title>
        <authorList>
            <person name="Conlan S."/>
            <person name="Thomas P.J."/>
            <person name="Mullikin J."/>
            <person name="Palmore T.N."/>
            <person name="Frank K.M."/>
            <person name="Segre J.A."/>
        </authorList>
    </citation>
    <scope>NUCLEOTIDE SEQUENCE [LARGE SCALE GENOMIC DNA]</scope>
    <source>
        <strain evidence="3">ABOJV</strain>
        <plasmid evidence="3">Plasmid tig00000001</plasmid>
    </source>
</reference>
<dbReference type="Gene3D" id="3.30.70.100">
    <property type="match status" value="1"/>
</dbReference>
<dbReference type="EMBL" id="CP018821">
    <property type="protein sequence ID" value="APR55364.1"/>
    <property type="molecule type" value="Genomic_DNA"/>
</dbReference>
<proteinExistence type="predicted"/>
<keyword evidence="2" id="KW-0614">Plasmid</keyword>
<gene>
    <name evidence="2" type="ORF">BRX40_22480</name>
</gene>
<dbReference type="KEGG" id="skr:BRX40_22480"/>
<sequence>MQGSRFDHKQWRREAEMKAFLTRAVTPSRHDAGCIDYEPHEVDGQPGTFVFYERWIGREALDAHLHAPRMQELVPQLLELMEGSIEDGIRLLQPFRPA</sequence>
<dbReference type="SUPFAM" id="SSF54909">
    <property type="entry name" value="Dimeric alpha+beta barrel"/>
    <property type="match status" value="1"/>
</dbReference>
<feature type="domain" description="ABM" evidence="1">
    <location>
        <begin position="1"/>
        <end position="89"/>
    </location>
</feature>
<geneLocation type="plasmid" evidence="2 3">
    <name>tig00000001</name>
</geneLocation>
<evidence type="ECO:0000259" key="1">
    <source>
        <dbReference type="PROSITE" id="PS51725"/>
    </source>
</evidence>
<organism evidence="2 3">
    <name type="scientific">Sphingomonas koreensis</name>
    <dbReference type="NCBI Taxonomy" id="93064"/>
    <lineage>
        <taxon>Bacteria</taxon>
        <taxon>Pseudomonadati</taxon>
        <taxon>Pseudomonadota</taxon>
        <taxon>Alphaproteobacteria</taxon>
        <taxon>Sphingomonadales</taxon>
        <taxon>Sphingomonadaceae</taxon>
        <taxon>Sphingomonas</taxon>
    </lineage>
</organism>
<keyword evidence="2" id="KW-0503">Monooxygenase</keyword>
<dbReference type="GO" id="GO:0004497">
    <property type="term" value="F:monooxygenase activity"/>
    <property type="evidence" value="ECO:0007669"/>
    <property type="project" value="UniProtKB-KW"/>
</dbReference>